<sequence length="305" mass="34395">MIRSLLYLTASRPDIAYAIRICARFQSDPRTSHLEAVKRIIKYVHGTRKALLEDVFLGNNLISWFSKKQNCVSLFIVEAEYIAAGNAFGCKMVNTRKGTYAAKSSKVILEAQISKTFMHGVRMGAVALIVKYAILHKIGITNWHGSFIYNQLLRHMGSFGVKIPIAFPRFFSGLLLHLNAAILRESDALGPDLKTVSLSYRLFQGSHVLDIVHDMHPSRGPRIFDTNDWEEDAAEFFVDRELAFKIVNSLTAQSRALSASINLLSKCWLEVNSLIRHLSLLLLQVGRTVILNDISFWSKGEKWQG</sequence>
<dbReference type="EMBL" id="SSTE01021760">
    <property type="protein sequence ID" value="KAA0032411.1"/>
    <property type="molecule type" value="Genomic_DNA"/>
</dbReference>
<gene>
    <name evidence="2" type="ORF">E5676_scaffold1814G00150</name>
    <name evidence="1" type="ORF">E6C27_scaffold225G00080</name>
</gene>
<organism evidence="1 3">
    <name type="scientific">Cucumis melo var. makuwa</name>
    <name type="common">Oriental melon</name>
    <dbReference type="NCBI Taxonomy" id="1194695"/>
    <lineage>
        <taxon>Eukaryota</taxon>
        <taxon>Viridiplantae</taxon>
        <taxon>Streptophyta</taxon>
        <taxon>Embryophyta</taxon>
        <taxon>Tracheophyta</taxon>
        <taxon>Spermatophyta</taxon>
        <taxon>Magnoliopsida</taxon>
        <taxon>eudicotyledons</taxon>
        <taxon>Gunneridae</taxon>
        <taxon>Pentapetalae</taxon>
        <taxon>rosids</taxon>
        <taxon>fabids</taxon>
        <taxon>Cucurbitales</taxon>
        <taxon>Cucurbitaceae</taxon>
        <taxon>Benincaseae</taxon>
        <taxon>Cucumis</taxon>
    </lineage>
</organism>
<dbReference type="EMBL" id="SSTD01005705">
    <property type="protein sequence ID" value="TYK21347.1"/>
    <property type="molecule type" value="Genomic_DNA"/>
</dbReference>
<comment type="caution">
    <text evidence="1">The sequence shown here is derived from an EMBL/GenBank/DDBJ whole genome shotgun (WGS) entry which is preliminary data.</text>
</comment>
<reference evidence="3 4" key="1">
    <citation type="submission" date="2019-08" db="EMBL/GenBank/DDBJ databases">
        <title>Draft genome sequences of two oriental melons (Cucumis melo L. var makuwa).</title>
        <authorList>
            <person name="Kwon S.-Y."/>
        </authorList>
    </citation>
    <scope>NUCLEOTIDE SEQUENCE [LARGE SCALE GENOMIC DNA]</scope>
    <source>
        <strain evidence="4">cv. Chang Bougi</strain>
        <strain evidence="3">cv. SW 3</strain>
        <tissue evidence="1">Leaf</tissue>
    </source>
</reference>
<name>A0A5A7SS83_CUCMM</name>
<dbReference type="AlphaFoldDB" id="A0A5A7SS83"/>
<evidence type="ECO:0000313" key="4">
    <source>
        <dbReference type="Proteomes" id="UP000321947"/>
    </source>
</evidence>
<accession>A0A5A7SS83</accession>
<evidence type="ECO:0000313" key="1">
    <source>
        <dbReference type="EMBL" id="KAA0032411.1"/>
    </source>
</evidence>
<dbReference type="Proteomes" id="UP000321947">
    <property type="component" value="Unassembled WGS sequence"/>
</dbReference>
<evidence type="ECO:0000313" key="2">
    <source>
        <dbReference type="EMBL" id="TYK21347.1"/>
    </source>
</evidence>
<dbReference type="PANTHER" id="PTHR11439:SF483">
    <property type="entry name" value="PEPTIDE SYNTHASE GLIP-LIKE, PUTATIVE (AFU_ORTHOLOGUE AFUA_3G12920)-RELATED"/>
    <property type="match status" value="1"/>
</dbReference>
<proteinExistence type="predicted"/>
<evidence type="ECO:0000313" key="3">
    <source>
        <dbReference type="Proteomes" id="UP000321393"/>
    </source>
</evidence>
<dbReference type="PANTHER" id="PTHR11439">
    <property type="entry name" value="GAG-POL-RELATED RETROTRANSPOSON"/>
    <property type="match status" value="1"/>
</dbReference>
<protein>
    <recommendedName>
        <fullName evidence="5">Mitochondrial protein</fullName>
    </recommendedName>
</protein>
<evidence type="ECO:0008006" key="5">
    <source>
        <dbReference type="Google" id="ProtNLM"/>
    </source>
</evidence>
<dbReference type="Proteomes" id="UP000321393">
    <property type="component" value="Unassembled WGS sequence"/>
</dbReference>